<dbReference type="PANTHER" id="PTHR46054">
    <property type="entry name" value="MATERNAL EFFECT PROTEIN STAUFEN"/>
    <property type="match status" value="1"/>
</dbReference>
<dbReference type="OrthoDB" id="10037267at2759"/>
<dbReference type="GO" id="GO:0035418">
    <property type="term" value="P:protein localization to synapse"/>
    <property type="evidence" value="ECO:0007669"/>
    <property type="project" value="TreeGrafter"/>
</dbReference>
<feature type="domain" description="DRBM" evidence="3">
    <location>
        <begin position="111"/>
        <end position="179"/>
    </location>
</feature>
<dbReference type="EMBL" id="CAJPIZ010015678">
    <property type="protein sequence ID" value="CAG2115374.1"/>
    <property type="molecule type" value="Genomic_DNA"/>
</dbReference>
<feature type="region of interest" description="Disordered" evidence="2">
    <location>
        <begin position="31"/>
        <end position="96"/>
    </location>
</feature>
<dbReference type="Pfam" id="PF00035">
    <property type="entry name" value="dsrm"/>
    <property type="match status" value="1"/>
</dbReference>
<dbReference type="AlphaFoldDB" id="A0A7R9L4G0"/>
<name>A0A7R9L4G0_9ACAR</name>
<feature type="region of interest" description="Disordered" evidence="2">
    <location>
        <begin position="153"/>
        <end position="184"/>
    </location>
</feature>
<accession>A0A7R9L4G0</accession>
<dbReference type="Gene3D" id="3.30.160.20">
    <property type="match status" value="1"/>
</dbReference>
<dbReference type="InterPro" id="IPR014720">
    <property type="entry name" value="dsRBD_dom"/>
</dbReference>
<feature type="compositionally biased region" description="Polar residues" evidence="2">
    <location>
        <begin position="32"/>
        <end position="51"/>
    </location>
</feature>
<feature type="non-terminal residue" evidence="4">
    <location>
        <position position="1"/>
    </location>
</feature>
<dbReference type="GO" id="GO:0008298">
    <property type="term" value="P:intracellular mRNA localization"/>
    <property type="evidence" value="ECO:0007669"/>
    <property type="project" value="TreeGrafter"/>
</dbReference>
<dbReference type="GO" id="GO:0005886">
    <property type="term" value="C:plasma membrane"/>
    <property type="evidence" value="ECO:0007669"/>
    <property type="project" value="TreeGrafter"/>
</dbReference>
<evidence type="ECO:0000313" key="5">
    <source>
        <dbReference type="Proteomes" id="UP000759131"/>
    </source>
</evidence>
<protein>
    <recommendedName>
        <fullName evidence="3">DRBM domain-containing protein</fullName>
    </recommendedName>
</protein>
<dbReference type="GO" id="GO:0003725">
    <property type="term" value="F:double-stranded RNA binding"/>
    <property type="evidence" value="ECO:0007669"/>
    <property type="project" value="TreeGrafter"/>
</dbReference>
<keyword evidence="5" id="KW-1185">Reference proteome</keyword>
<dbReference type="PROSITE" id="PS50137">
    <property type="entry name" value="DS_RBD"/>
    <property type="match status" value="1"/>
</dbReference>
<dbReference type="InterPro" id="IPR051740">
    <property type="entry name" value="DRBM-containing_protein"/>
</dbReference>
<evidence type="ECO:0000259" key="3">
    <source>
        <dbReference type="PROSITE" id="PS50137"/>
    </source>
</evidence>
<dbReference type="CDD" id="cd19857">
    <property type="entry name" value="DSRM_STAU_rpt1"/>
    <property type="match status" value="1"/>
</dbReference>
<dbReference type="GO" id="GO:0098964">
    <property type="term" value="P:anterograde dendritic transport of messenger ribonucleoprotein complex"/>
    <property type="evidence" value="ECO:0007669"/>
    <property type="project" value="TreeGrafter"/>
</dbReference>
<dbReference type="EMBL" id="OC870253">
    <property type="protein sequence ID" value="CAD7634944.1"/>
    <property type="molecule type" value="Genomic_DNA"/>
</dbReference>
<dbReference type="GO" id="GO:0007281">
    <property type="term" value="P:germ cell development"/>
    <property type="evidence" value="ECO:0007669"/>
    <property type="project" value="TreeGrafter"/>
</dbReference>
<reference evidence="4" key="1">
    <citation type="submission" date="2020-11" db="EMBL/GenBank/DDBJ databases">
        <authorList>
            <person name="Tran Van P."/>
        </authorList>
    </citation>
    <scope>NUCLEOTIDE SEQUENCE</scope>
</reference>
<keyword evidence="1" id="KW-0694">RNA-binding</keyword>
<gene>
    <name evidence="4" type="ORF">OSB1V03_LOCUS15336</name>
</gene>
<dbReference type="GO" id="GO:0032839">
    <property type="term" value="C:dendrite cytoplasm"/>
    <property type="evidence" value="ECO:0007669"/>
    <property type="project" value="GOC"/>
</dbReference>
<evidence type="ECO:0000256" key="1">
    <source>
        <dbReference type="PROSITE-ProRule" id="PRU00266"/>
    </source>
</evidence>
<dbReference type="GO" id="GO:0010494">
    <property type="term" value="C:cytoplasmic stress granule"/>
    <property type="evidence" value="ECO:0007669"/>
    <property type="project" value="TreeGrafter"/>
</dbReference>
<dbReference type="Proteomes" id="UP000759131">
    <property type="component" value="Unassembled WGS sequence"/>
</dbReference>
<dbReference type="SUPFAM" id="SSF54768">
    <property type="entry name" value="dsRNA-binding domain-like"/>
    <property type="match status" value="1"/>
</dbReference>
<feature type="compositionally biased region" description="Low complexity" evidence="2">
    <location>
        <begin position="52"/>
        <end position="70"/>
    </location>
</feature>
<dbReference type="PANTHER" id="PTHR46054:SF3">
    <property type="entry name" value="MATERNAL EFFECT PROTEIN STAUFEN"/>
    <property type="match status" value="1"/>
</dbReference>
<organism evidence="4">
    <name type="scientific">Medioppia subpectinata</name>
    <dbReference type="NCBI Taxonomy" id="1979941"/>
    <lineage>
        <taxon>Eukaryota</taxon>
        <taxon>Metazoa</taxon>
        <taxon>Ecdysozoa</taxon>
        <taxon>Arthropoda</taxon>
        <taxon>Chelicerata</taxon>
        <taxon>Arachnida</taxon>
        <taxon>Acari</taxon>
        <taxon>Acariformes</taxon>
        <taxon>Sarcoptiformes</taxon>
        <taxon>Oribatida</taxon>
        <taxon>Brachypylina</taxon>
        <taxon>Oppioidea</taxon>
        <taxon>Oppiidae</taxon>
        <taxon>Medioppia</taxon>
    </lineage>
</organism>
<dbReference type="GO" id="GO:0003729">
    <property type="term" value="F:mRNA binding"/>
    <property type="evidence" value="ECO:0007669"/>
    <property type="project" value="TreeGrafter"/>
</dbReference>
<feature type="compositionally biased region" description="Low complexity" evidence="2">
    <location>
        <begin position="78"/>
        <end position="92"/>
    </location>
</feature>
<evidence type="ECO:0000256" key="2">
    <source>
        <dbReference type="SAM" id="MobiDB-lite"/>
    </source>
</evidence>
<dbReference type="SMART" id="SM00358">
    <property type="entry name" value="DSRM"/>
    <property type="match status" value="1"/>
</dbReference>
<sequence>MLNVSQMHSLRENSDNYTNITILSRPTVPVVTESSPHVSAGRQPNASKPTLNTSNTSNTSIANQHNHPNLSQPPQPPQQASQATHSAQPQPQCVGSDQIGSNTECAVEDKSPMCQINEICRYNNIKQEYLLIEELGPPHDKTFTVALKLGSSEEYRGSGPSIKKAQRSAATSALLRTQLKHPTP</sequence>
<dbReference type="GO" id="GO:0043025">
    <property type="term" value="C:neuronal cell body"/>
    <property type="evidence" value="ECO:0007669"/>
    <property type="project" value="TreeGrafter"/>
</dbReference>
<evidence type="ECO:0000313" key="4">
    <source>
        <dbReference type="EMBL" id="CAD7634944.1"/>
    </source>
</evidence>
<proteinExistence type="predicted"/>